<gene>
    <name evidence="2" type="ORF">DRF65_18380</name>
</gene>
<dbReference type="EMBL" id="QNVT01000019">
    <property type="protein sequence ID" value="REC61001.1"/>
    <property type="molecule type" value="Genomic_DNA"/>
</dbReference>
<comment type="caution">
    <text evidence="2">The sequence shown here is derived from an EMBL/GenBank/DDBJ whole genome shotgun (WGS) entry which is preliminary data.</text>
</comment>
<feature type="transmembrane region" description="Helical" evidence="1">
    <location>
        <begin position="94"/>
        <end position="113"/>
    </location>
</feature>
<dbReference type="RefSeq" id="WP_115972203.1">
    <property type="nucleotide sequence ID" value="NZ_QNVT01000019.1"/>
</dbReference>
<feature type="transmembrane region" description="Helical" evidence="1">
    <location>
        <begin position="62"/>
        <end position="82"/>
    </location>
</feature>
<organism evidence="2 3">
    <name type="scientific">Chryseobacterium pennae</name>
    <dbReference type="NCBI Taxonomy" id="2258962"/>
    <lineage>
        <taxon>Bacteria</taxon>
        <taxon>Pseudomonadati</taxon>
        <taxon>Bacteroidota</taxon>
        <taxon>Flavobacteriia</taxon>
        <taxon>Flavobacteriales</taxon>
        <taxon>Weeksellaceae</taxon>
        <taxon>Chryseobacterium group</taxon>
        <taxon>Chryseobacterium</taxon>
    </lineage>
</organism>
<proteinExistence type="predicted"/>
<name>A0A3D9C699_9FLAO</name>
<evidence type="ECO:0000313" key="2">
    <source>
        <dbReference type="EMBL" id="REC61001.1"/>
    </source>
</evidence>
<keyword evidence="1" id="KW-0812">Transmembrane</keyword>
<dbReference type="AlphaFoldDB" id="A0A3D9C699"/>
<feature type="transmembrane region" description="Helical" evidence="1">
    <location>
        <begin position="119"/>
        <end position="139"/>
    </location>
</feature>
<feature type="transmembrane region" description="Helical" evidence="1">
    <location>
        <begin position="6"/>
        <end position="21"/>
    </location>
</feature>
<feature type="transmembrane region" description="Helical" evidence="1">
    <location>
        <begin position="28"/>
        <end position="50"/>
    </location>
</feature>
<evidence type="ECO:0000313" key="3">
    <source>
        <dbReference type="Proteomes" id="UP000256686"/>
    </source>
</evidence>
<sequence>MNFVTVIYLVNLLLYAIYFFGKGSSEEVITIVDYSISAIMSLFLMIAGYVNAKQKMKYRSVLWMFFVNVVFFAMSGLFDQFGNNFNLLSMGNDNFIFTLALIAYNGYLFPLIVKLERTGFSLVLPLVLSFILPSLGYWIGKMIAPKNSTSSEEI</sequence>
<keyword evidence="1" id="KW-1133">Transmembrane helix</keyword>
<evidence type="ECO:0000256" key="1">
    <source>
        <dbReference type="SAM" id="Phobius"/>
    </source>
</evidence>
<protein>
    <submittedName>
        <fullName evidence="2">Uncharacterized protein</fullName>
    </submittedName>
</protein>
<keyword evidence="3" id="KW-1185">Reference proteome</keyword>
<reference evidence="3" key="1">
    <citation type="submission" date="2018-06" db="EMBL/GenBank/DDBJ databases">
        <authorList>
            <person name="Lum Nde A."/>
            <person name="Hugo C."/>
        </authorList>
    </citation>
    <scope>NUCLEOTIDE SEQUENCE [LARGE SCALE GENOMIC DNA]</scope>
    <source>
        <strain evidence="3">1_F178</strain>
    </source>
</reference>
<accession>A0A3D9C699</accession>
<dbReference type="Proteomes" id="UP000256686">
    <property type="component" value="Unassembled WGS sequence"/>
</dbReference>
<keyword evidence="1" id="KW-0472">Membrane</keyword>